<feature type="domain" description="ZAD" evidence="11">
    <location>
        <begin position="1966"/>
        <end position="2044"/>
    </location>
</feature>
<evidence type="ECO:0000256" key="8">
    <source>
        <dbReference type="PROSITE-ProRule" id="PRU01263"/>
    </source>
</evidence>
<dbReference type="FunFam" id="3.30.160.60:FF:000145">
    <property type="entry name" value="Zinc finger protein 574"/>
    <property type="match status" value="2"/>
</dbReference>
<feature type="domain" description="C2H2-type" evidence="10">
    <location>
        <begin position="1689"/>
        <end position="1717"/>
    </location>
</feature>
<dbReference type="SMART" id="SM00355">
    <property type="entry name" value="ZnF_C2H2"/>
    <property type="match status" value="56"/>
</dbReference>
<dbReference type="STRING" id="568069.A0A1J1J3E4"/>
<feature type="domain" description="C2H2-type" evidence="10">
    <location>
        <begin position="3258"/>
        <end position="3285"/>
    </location>
</feature>
<evidence type="ECO:0000256" key="4">
    <source>
        <dbReference type="ARBA" id="ARBA00022771"/>
    </source>
</evidence>
<feature type="binding site" evidence="8">
    <location>
        <position position="2648"/>
    </location>
    <ligand>
        <name>Zn(2+)</name>
        <dbReference type="ChEBI" id="CHEBI:29105"/>
    </ligand>
</feature>
<dbReference type="InterPro" id="IPR036236">
    <property type="entry name" value="Znf_C2H2_sf"/>
</dbReference>
<feature type="binding site" evidence="8">
    <location>
        <position position="2704"/>
    </location>
    <ligand>
        <name>Zn(2+)</name>
        <dbReference type="ChEBI" id="CHEBI:29105"/>
    </ligand>
</feature>
<keyword evidence="5 8" id="KW-0862">Zinc</keyword>
<dbReference type="SUPFAM" id="SSF57716">
    <property type="entry name" value="Glucocorticoid receptor-like (DNA-binding domain)"/>
    <property type="match status" value="3"/>
</dbReference>
<evidence type="ECO:0000256" key="9">
    <source>
        <dbReference type="SAM" id="MobiDB-lite"/>
    </source>
</evidence>
<keyword evidence="13" id="KW-1185">Reference proteome</keyword>
<feature type="region of interest" description="Disordered" evidence="9">
    <location>
        <begin position="1214"/>
        <end position="1234"/>
    </location>
</feature>
<dbReference type="SUPFAM" id="SSF57667">
    <property type="entry name" value="beta-beta-alpha zinc fingers"/>
    <property type="match status" value="10"/>
</dbReference>
<feature type="domain" description="C2H2-type" evidence="10">
    <location>
        <begin position="3289"/>
        <end position="3316"/>
    </location>
</feature>
<comment type="subcellular location">
    <subcellularLocation>
        <location evidence="1">Nucleus</location>
    </subcellularLocation>
</comment>
<evidence type="ECO:0000313" key="12">
    <source>
        <dbReference type="EMBL" id="CRL05998.1"/>
    </source>
</evidence>
<feature type="binding site" evidence="8">
    <location>
        <position position="1971"/>
    </location>
    <ligand>
        <name>Zn(2+)</name>
        <dbReference type="ChEBI" id="CHEBI:29105"/>
    </ligand>
</feature>
<evidence type="ECO:0000259" key="11">
    <source>
        <dbReference type="PROSITE" id="PS51915"/>
    </source>
</evidence>
<keyword evidence="2 8" id="KW-0479">Metal-binding</keyword>
<dbReference type="PROSITE" id="PS51915">
    <property type="entry name" value="ZAD"/>
    <property type="match status" value="4"/>
</dbReference>
<feature type="domain" description="C2H2-type" evidence="10">
    <location>
        <begin position="1914"/>
        <end position="1941"/>
    </location>
</feature>
<dbReference type="InterPro" id="IPR012934">
    <property type="entry name" value="Znf_AD"/>
</dbReference>
<dbReference type="PANTHER" id="PTHR24379">
    <property type="entry name" value="KRAB AND ZINC FINGER DOMAIN-CONTAINING"/>
    <property type="match status" value="1"/>
</dbReference>
<keyword evidence="3" id="KW-0677">Repeat</keyword>
<feature type="domain" description="C2H2-type" evidence="10">
    <location>
        <begin position="1885"/>
        <end position="1913"/>
    </location>
</feature>
<reference evidence="12 13" key="1">
    <citation type="submission" date="2015-04" db="EMBL/GenBank/DDBJ databases">
        <authorList>
            <person name="Syromyatnikov M.Y."/>
            <person name="Popov V.N."/>
        </authorList>
    </citation>
    <scope>NUCLEOTIDE SEQUENCE [LARGE SCALE GENOMIC DNA]</scope>
</reference>
<dbReference type="OrthoDB" id="3437960at2759"/>
<feature type="binding site" evidence="8">
    <location>
        <position position="7"/>
    </location>
    <ligand>
        <name>Zn(2+)</name>
        <dbReference type="ChEBI" id="CHEBI:29105"/>
    </ligand>
</feature>
<feature type="domain" description="C2H2-type" evidence="10">
    <location>
        <begin position="2321"/>
        <end position="2348"/>
    </location>
</feature>
<keyword evidence="6" id="KW-0539">Nucleus</keyword>
<feature type="region of interest" description="Disordered" evidence="9">
    <location>
        <begin position="2867"/>
        <end position="2887"/>
    </location>
</feature>
<feature type="domain" description="C2H2-type" evidence="10">
    <location>
        <begin position="1024"/>
        <end position="1051"/>
    </location>
</feature>
<accession>A0A1J1J3E4</accession>
<dbReference type="Pfam" id="PF07776">
    <property type="entry name" value="zf-AD"/>
    <property type="match status" value="3"/>
</dbReference>
<feature type="domain" description="C2H2-type" evidence="10">
    <location>
        <begin position="270"/>
        <end position="297"/>
    </location>
</feature>
<sequence length="3425" mass="403630">MNLCRLCGEEKSPLDFNIELSDKSHLNWNYHELIEHHTRVTLKVNKLLPQGVCEECRSLVEDFAVFSLKVQEVQNSYNIDEDDLIFTGEHAQLNSIVQIFPEAIIKEPKDSDDSSCNNQDNDHFEEELTFEEIFYDKLHKNADSLLDLHLDVPKIAILEEGKVSESSLLLINSTRWSEMIKNCDISSKSLNELLSHQAFYQNTKIVKFNCKLCICSFNKIYSYINHVMNKHLQLEHLRYCCLICDMMFYSLVPLYHHVKINHPEYSPKIFQCLICGHYCEDLADLKKHKRIHNESENAEEISEISPMITATTMHNEGTLKNDDVYKNEDGTVGNEDQFAKWSDFHINCYICELKNLTPIDYFSHHQNFHIDCLIPGSLQPSFKFSCNKCHQENFSSLASFSSHLISKHELQELSFRCIVCSKMFWNYVAYSQHLKSIHPSFHHFLCTMCGKIYNELSALNRHIKEIHNSGDKEKYLRKRKMKSDESLSEKRMKKSKIMKKESESELNTDSSKSEYENELSWDEVSFINNRKERKSKKHQQKLNENSKRRPNNRHRPEKQTLFGPELDTPEKLYSNEINGKSVFTSTLYLNVSAVCKLNNGEVTEEAAESQGLNSLRWKDLMICAVCKIKFTNINSLTEHIVKNHGSRTRAFGCFNCDINYGALYESSLVNHLVERHYLEHLKFCCLICSKLFYDFLSLVQHYKSHKGKFEILVCFICGFYAKTLDDLKEHKAYHVQMENSKPENQTLCEKVLQKFNEGFESNTLNEDVADFERLPDGTVTIECERRFTIDWNFAQYQCPLCQVTHPNPFELFVHLRLKHPKEQEQIRKIYSCNSCVEKKDFSGMHYFINHASDFHFESLRFTCVVCLKLFWNYIALANHYKNVHPSFTTVYCCHCGKLFHSITSGAIHYKKIMIMLTEEEKRLKKEGKLEAEVTSHICHVCGKSCKNNYTLVKHITTHEEPDPSKMLQCHICSKLFNTKNKLNQHMVGHNNLRKWKCKICEMSFNFKKLLQMHTRAVHENERSFACSFCEKKFFKKYDLTVHVRLHTGDFPYVCPVQECDSKYPAWSNLFKHCQSRHKLDIRSEGYKKLRASEKTQNEDFVSEMNLCRLCGEEKSPLDFHIELEDQVNQTWSYRDLIEYHTRVSLNCYKLLPQSICEECREHVEKFAEFSKKVHEIQNNYDVEHHESQTLKENVEEVNLYDCLDIKHNTDLVVKDSKEEKSRKSPRKRPRNEKQTSLTVESIFNNIVLNAKSFDEKDYQLNENGEILDGSLFSKNLVKWTDFDIKINYDSKNDLTCSICSNSFHEVYKLLNHIVNNHPEAEYLRHSCLFCFRVFFDLKFLFQHFKEYHKDESLNIYQCWTCGDYEKSIQSLQQHANGHLPETNKDSRNSNYLSPSTRSKRKKISVVSINNEQKDFERDFHESESEYYESSSCEDYEKPKGCRQKGEVKLYGRKRKKLTKNLFGKEIDTFEKLFSDEINKTSSNLHLNINYDSLFNEGEIPESYLVKVSEIRWRDLLNCGACKIPFVNINDLLDHSEMKHNSREKLFHCTLCNGEFTGSCESLLINHLVDRHFYEHLKFCCLVCSKLFYDLLSLVKHYKTHNGKFELLVCLICGWYAKSLEDLKDHKVYHMLSEKSENQKLCELVFEKFNSQSEPSISNLCVAEFEKLPDGTVTDECQRRFTLDWSFGSFQCSTCILSFTTPFDLYVHHRLKHSKESDKKIYSCTLCSDKKDYGNIFTFVNHATAKHLDNAKFCCIVCSKIHWNYLTLANHYRNVHSNFPCVFCCHCGKIFMNVTVAASHFKALNLLRTPEERKLLKEGKISEEKNHICHVCARNFKNRGTLLNHVKTHETLEPSDLLQCHICSKFYKNKYKLAQHMVCHEDLRSWKCKVCGLAFNYKKLMLRHIQAVHENERPFGCTFCEKRFNSKYDLTVHVRLHTGEYPYECPVQDCVAKYPAWKTSNNINKMSVCRLCGEQKDFFELNIELNDETSSQWTFKELVEHHTRVILEGDKLLPQAVCDVCRNQIEIFAKFSSNIHSVQTKLRTEKEEKSIDTSQIEFMECFLKLEQYEVNNLVNVYDKVEIPIEYQDQRNENSIDIPHIKSKECFVRLERCEVDNLILITDKDDILSEDQDGAIINTRRFRKRTRTKGTDLEKSSTKTRTRVYKKKISTISQLNSDLSEISDDESINKNPSKSETESSRNVFGSEIKSYEELFKDEIEGNSRYKLYLHLNVDESFKLPNGEIQAEVVDKYFPLRWKDILMCSICKKKFENIDELEDHGNQNHDRKKWKIMSSKHEDFPGKRDFTKFINHIVNYLFYEDLRFCCVLCSKMFYDCLSIVEHYRTHGKKYSNVMVCCICGIYRRTLRDMKYHKTVHVLKVWKVNHQPCEEVHQKHKEMPEMNKINPQVAEHERLPGGTVTDECQKRLAVDWSFGNFECSKCILNFTTLFDFYIHQRLKHPQEVKKKIYSCTLCSDKKNFRNICTFLNHLKTKGHFEYSEFCCVLCSKVHWNYFAMADHYRNVHSMFSCIFCCHCGKVSSNVASFVVHIKSLNLLKTPEESHICHVCAKIFYLRKTLDNHLKTHDTLQPSDHVQCHICSKFYKNKYGLAQHMIYHKDLRNWKCKICGISFNQKSFLSRHTKAVHENKRPFGCTFCEKRFNTKADLKVHVRLHTELNDETSSQWTFKELVEHHTRVILEGDKLLPQAVCDVCRNQIEIFAKFSSNIHSVQTKLRTEKEEKSIDTSQIEFMECFLKLEQYEVNNLVNVYDKVEIPIEYQDQRNENSIDIPHIKSKECFVRLERCEVDNLILITDKDDILSEDQDGAIINTRRFRKRTRTKGTDLEKSSTKTRTRVYKKKISTISQLNSDLSEISDDESINKNPSKSETESSRNVFGSEIKSYEELFKDEIEGNSRYKLYLHLNVDESFKLPNGEIQAEVVDKYFPLRWKDILMCSICKKKFENIDELEDHGNQNHDRKKWKIMSSKHEDFPGKRDFTKFINHIVNYLFYEDLRFCCVVCSKMFYDCLSIVEHYRTHGKKYSNVMVCCICGKYRRTLRDMKYHKTKHVLQKWKASYQMCEQIYQNQKEMPEMNKINPQVAEHERLPGGTVTDECQKKLAVDWSFGNFKCLKCILNFTTPSDFYIHRRLKHHQEVEKRLYSCTSCSGKKDYGNICTFFNHLKTRQHFEYSEFCCVLCSKVHWNYFAMADHYRNVHSMFSYIFCCHCGKVFVDKVAFVMHIKSLNLLRTHVGRQLLKEGKIVEGERHVCHVCAKIFQNRGRLLVHLKTHEAIEPSKLHQCPICSKIYKSKYKLAEHTIVHKDLRNWKCKICGNSFNFKKYLDRHTKSVHENERLYGCSICEKRFNSSSDLRVHVRLHTGDFPYECPVQDCDSKYPAWSNLFKHCQSRHKLDIRSEGYKKFQATRKSHEDEYDSE</sequence>
<keyword evidence="4 7" id="KW-0863">Zinc-finger</keyword>
<feature type="binding site" evidence="8">
    <location>
        <position position="53"/>
    </location>
    <ligand>
        <name>Zn(2+)</name>
        <dbReference type="ChEBI" id="CHEBI:29105"/>
    </ligand>
</feature>
<feature type="region of interest" description="Disordered" evidence="9">
    <location>
        <begin position="1374"/>
        <end position="1398"/>
    </location>
</feature>
<protein>
    <submittedName>
        <fullName evidence="12">CLUMA_CG018952, isoform A</fullName>
    </submittedName>
</protein>
<feature type="domain" description="C2H2-type" evidence="10">
    <location>
        <begin position="1826"/>
        <end position="1853"/>
    </location>
</feature>
<feature type="domain" description="C2H2-type" evidence="10">
    <location>
        <begin position="3346"/>
        <end position="3373"/>
    </location>
</feature>
<feature type="domain" description="ZAD" evidence="11">
    <location>
        <begin position="1105"/>
        <end position="1183"/>
    </location>
</feature>
<dbReference type="GO" id="GO:0003677">
    <property type="term" value="F:DNA binding"/>
    <property type="evidence" value="ECO:0007669"/>
    <property type="project" value="UniProtKB-ARBA"/>
</dbReference>
<dbReference type="EMBL" id="CVRI01000066">
    <property type="protein sequence ID" value="CRL05998.1"/>
    <property type="molecule type" value="Genomic_DNA"/>
</dbReference>
<feature type="domain" description="C2H2-type" evidence="10">
    <location>
        <begin position="1857"/>
        <end position="1884"/>
    </location>
</feature>
<organism evidence="12 13">
    <name type="scientific">Clunio marinus</name>
    <dbReference type="NCBI Taxonomy" id="568069"/>
    <lineage>
        <taxon>Eukaryota</taxon>
        <taxon>Metazoa</taxon>
        <taxon>Ecdysozoa</taxon>
        <taxon>Arthropoda</taxon>
        <taxon>Hexapoda</taxon>
        <taxon>Insecta</taxon>
        <taxon>Pterygota</taxon>
        <taxon>Neoptera</taxon>
        <taxon>Endopterygota</taxon>
        <taxon>Diptera</taxon>
        <taxon>Nematocera</taxon>
        <taxon>Chironomoidea</taxon>
        <taxon>Chironomidae</taxon>
        <taxon>Clunio</taxon>
    </lineage>
</organism>
<evidence type="ECO:0000256" key="6">
    <source>
        <dbReference type="ARBA" id="ARBA00023242"/>
    </source>
</evidence>
<dbReference type="SMART" id="SM00868">
    <property type="entry name" value="zf-AD"/>
    <property type="match status" value="5"/>
</dbReference>
<feature type="domain" description="ZAD" evidence="11">
    <location>
        <begin position="2"/>
        <end position="80"/>
    </location>
</feature>
<name>A0A1J1J3E4_9DIPT</name>
<feature type="binding site" evidence="8">
    <location>
        <position position="1159"/>
    </location>
    <ligand>
        <name>Zn(2+)</name>
        <dbReference type="ChEBI" id="CHEBI:29105"/>
    </ligand>
</feature>
<feature type="region of interest" description="Disordered" evidence="9">
    <location>
        <begin position="2180"/>
        <end position="2200"/>
    </location>
</feature>
<dbReference type="Proteomes" id="UP000183832">
    <property type="component" value="Unassembled WGS sequence"/>
</dbReference>
<dbReference type="GO" id="GO:0008270">
    <property type="term" value="F:zinc ion binding"/>
    <property type="evidence" value="ECO:0007669"/>
    <property type="project" value="UniProtKB-UniRule"/>
</dbReference>
<feature type="binding site" evidence="8">
    <location>
        <position position="1107"/>
    </location>
    <ligand>
        <name>Zn(2+)</name>
        <dbReference type="ChEBI" id="CHEBI:29105"/>
    </ligand>
</feature>
<feature type="binding site" evidence="8">
    <location>
        <position position="4"/>
    </location>
    <ligand>
        <name>Zn(2+)</name>
        <dbReference type="ChEBI" id="CHEBI:29105"/>
    </ligand>
</feature>
<feature type="domain" description="ZAD" evidence="11">
    <location>
        <begin position="2646"/>
        <end position="2731"/>
    </location>
</feature>
<feature type="region of interest" description="Disordered" evidence="9">
    <location>
        <begin position="530"/>
        <end position="566"/>
    </location>
</feature>
<proteinExistence type="predicted"/>
<evidence type="ECO:0000259" key="10">
    <source>
        <dbReference type="PROSITE" id="PS50157"/>
    </source>
</evidence>
<dbReference type="Gene3D" id="3.40.1800.20">
    <property type="match status" value="3"/>
</dbReference>
<feature type="binding site" evidence="8">
    <location>
        <position position="2651"/>
    </location>
    <ligand>
        <name>Zn(2+)</name>
        <dbReference type="ChEBI" id="CHEBI:29105"/>
    </ligand>
</feature>
<feature type="binding site" evidence="8">
    <location>
        <position position="2017"/>
    </location>
    <ligand>
        <name>Zn(2+)</name>
        <dbReference type="ChEBI" id="CHEBI:29105"/>
    </ligand>
</feature>
<feature type="domain" description="C2H2-type" evidence="10">
    <location>
        <begin position="936"/>
        <end position="963"/>
    </location>
</feature>
<evidence type="ECO:0000256" key="7">
    <source>
        <dbReference type="PROSITE-ProRule" id="PRU00042"/>
    </source>
</evidence>
<feature type="domain" description="C2H2-type" evidence="10">
    <location>
        <begin position="1578"/>
        <end position="1605"/>
    </location>
</feature>
<feature type="domain" description="C2H2-type" evidence="10">
    <location>
        <begin position="861"/>
        <end position="884"/>
    </location>
</feature>
<feature type="binding site" evidence="8">
    <location>
        <position position="1110"/>
    </location>
    <ligand>
        <name>Zn(2+)</name>
        <dbReference type="ChEBI" id="CHEBI:29105"/>
    </ligand>
</feature>
<feature type="binding site" evidence="8">
    <location>
        <position position="1156"/>
    </location>
    <ligand>
        <name>Zn(2+)</name>
        <dbReference type="ChEBI" id="CHEBI:29105"/>
    </ligand>
</feature>
<feature type="compositionally biased region" description="Basic residues" evidence="9">
    <location>
        <begin position="531"/>
        <end position="540"/>
    </location>
</feature>
<feature type="binding site" evidence="8">
    <location>
        <position position="2707"/>
    </location>
    <ligand>
        <name>Zn(2+)</name>
        <dbReference type="ChEBI" id="CHEBI:29105"/>
    </ligand>
</feature>
<feature type="domain" description="C2H2-type" evidence="10">
    <location>
        <begin position="3317"/>
        <end position="3345"/>
    </location>
</feature>
<evidence type="ECO:0000256" key="2">
    <source>
        <dbReference type="ARBA" id="ARBA00022723"/>
    </source>
</evidence>
<feature type="binding site" evidence="8">
    <location>
        <position position="2020"/>
    </location>
    <ligand>
        <name>Zn(2+)</name>
        <dbReference type="ChEBI" id="CHEBI:29105"/>
    </ligand>
</feature>
<feature type="domain" description="C2H2-type" evidence="10">
    <location>
        <begin position="2259"/>
        <end position="2287"/>
    </location>
</feature>
<feature type="binding site" evidence="8">
    <location>
        <position position="1968"/>
    </location>
    <ligand>
        <name>Zn(2+)</name>
        <dbReference type="ChEBI" id="CHEBI:29105"/>
    </ligand>
</feature>
<dbReference type="GO" id="GO:0005634">
    <property type="term" value="C:nucleus"/>
    <property type="evidence" value="ECO:0007669"/>
    <property type="project" value="UniProtKB-SubCell"/>
</dbReference>
<feature type="domain" description="C2H2-type" evidence="10">
    <location>
        <begin position="444"/>
        <end position="472"/>
    </location>
</feature>
<feature type="domain" description="C2H2-type" evidence="10">
    <location>
        <begin position="2558"/>
        <end position="2585"/>
    </location>
</feature>
<dbReference type="Pfam" id="PF00096">
    <property type="entry name" value="zf-C2H2"/>
    <property type="match status" value="4"/>
</dbReference>
<feature type="domain" description="C2H2-type" evidence="10">
    <location>
        <begin position="2617"/>
        <end position="2645"/>
    </location>
</feature>
<feature type="domain" description="C2H2-type" evidence="10">
    <location>
        <begin position="3213"/>
        <end position="3246"/>
    </location>
</feature>
<feature type="domain" description="C2H2-type" evidence="10">
    <location>
        <begin position="3008"/>
        <end position="3035"/>
    </location>
</feature>
<dbReference type="Gene3D" id="3.30.160.60">
    <property type="entry name" value="Classic Zinc Finger"/>
    <property type="match status" value="13"/>
</dbReference>
<feature type="domain" description="C2H2-type" evidence="10">
    <location>
        <begin position="415"/>
        <end position="438"/>
    </location>
</feature>
<feature type="domain" description="C2H2-type" evidence="10">
    <location>
        <begin position="995"/>
        <end position="1023"/>
    </location>
</feature>
<feature type="domain" description="C2H2-type" evidence="10">
    <location>
        <begin position="2646"/>
        <end position="2673"/>
    </location>
</feature>
<feature type="domain" description="C2H2-type" evidence="10">
    <location>
        <begin position="967"/>
        <end position="994"/>
    </location>
</feature>
<feature type="domain" description="C2H2-type" evidence="10">
    <location>
        <begin position="2946"/>
        <end position="2974"/>
    </location>
</feature>
<evidence type="ECO:0000313" key="13">
    <source>
        <dbReference type="Proteomes" id="UP000183832"/>
    </source>
</evidence>
<feature type="binding site" evidence="8">
    <location>
        <position position="56"/>
    </location>
    <ligand>
        <name>Zn(2+)</name>
        <dbReference type="ChEBI" id="CHEBI:29105"/>
    </ligand>
</feature>
<evidence type="ECO:0000256" key="1">
    <source>
        <dbReference type="ARBA" id="ARBA00004123"/>
    </source>
</evidence>
<gene>
    <name evidence="12" type="ORF">CLUMA_CG018952</name>
</gene>
<dbReference type="PROSITE" id="PS50157">
    <property type="entry name" value="ZINC_FINGER_C2H2_2"/>
    <property type="match status" value="30"/>
</dbReference>
<feature type="domain" description="C2H2-type" evidence="10">
    <location>
        <begin position="2433"/>
        <end position="2461"/>
    </location>
</feature>
<feature type="domain" description="C2H2-type" evidence="10">
    <location>
        <begin position="683"/>
        <end position="710"/>
    </location>
</feature>
<dbReference type="InterPro" id="IPR013087">
    <property type="entry name" value="Znf_C2H2_type"/>
</dbReference>
<feature type="region of interest" description="Disordered" evidence="9">
    <location>
        <begin position="470"/>
        <end position="512"/>
    </location>
</feature>
<dbReference type="FunFam" id="3.30.160.60:FF:000110">
    <property type="entry name" value="Zinc finger protein-like"/>
    <property type="match status" value="1"/>
</dbReference>
<feature type="domain" description="C2H2-type" evidence="10">
    <location>
        <begin position="2589"/>
        <end position="2616"/>
    </location>
</feature>
<feature type="domain" description="C2H2-type" evidence="10">
    <location>
        <begin position="3120"/>
        <end position="3148"/>
    </location>
</feature>
<evidence type="ECO:0000256" key="5">
    <source>
        <dbReference type="ARBA" id="ARBA00022833"/>
    </source>
</evidence>
<dbReference type="PANTHER" id="PTHR24379:SF127">
    <property type="entry name" value="BLOODY FINGERS-RELATED"/>
    <property type="match status" value="1"/>
</dbReference>
<dbReference type="PROSITE" id="PS00028">
    <property type="entry name" value="ZINC_FINGER_C2H2_1"/>
    <property type="match status" value="37"/>
</dbReference>
<evidence type="ECO:0000256" key="3">
    <source>
        <dbReference type="ARBA" id="ARBA00022737"/>
    </source>
</evidence>